<evidence type="ECO:0000256" key="1">
    <source>
        <dbReference type="ARBA" id="ARBA00001946"/>
    </source>
</evidence>
<evidence type="ECO:0000313" key="7">
    <source>
        <dbReference type="EMBL" id="SEO90887.1"/>
    </source>
</evidence>
<dbReference type="PROSITE" id="PS50887">
    <property type="entry name" value="GGDEF"/>
    <property type="match status" value="1"/>
</dbReference>
<dbReference type="PANTHER" id="PTHR45138:SF9">
    <property type="entry name" value="DIGUANYLATE CYCLASE DGCM-RELATED"/>
    <property type="match status" value="1"/>
</dbReference>
<dbReference type="InterPro" id="IPR050469">
    <property type="entry name" value="Diguanylate_Cyclase"/>
</dbReference>
<dbReference type="STRING" id="406100.SAMN04488052_104231"/>
<evidence type="ECO:0000256" key="2">
    <source>
        <dbReference type="ARBA" id="ARBA00012528"/>
    </source>
</evidence>
<dbReference type="EMBL" id="FOEG01000004">
    <property type="protein sequence ID" value="SEO90887.1"/>
    <property type="molecule type" value="Genomic_DNA"/>
</dbReference>
<evidence type="ECO:0000256" key="5">
    <source>
        <dbReference type="SAM" id="MobiDB-lite"/>
    </source>
</evidence>
<feature type="region of interest" description="Disordered" evidence="5">
    <location>
        <begin position="324"/>
        <end position="344"/>
    </location>
</feature>
<organism evidence="7 8">
    <name type="scientific">Aquisalimonas asiatica</name>
    <dbReference type="NCBI Taxonomy" id="406100"/>
    <lineage>
        <taxon>Bacteria</taxon>
        <taxon>Pseudomonadati</taxon>
        <taxon>Pseudomonadota</taxon>
        <taxon>Gammaproteobacteria</taxon>
        <taxon>Chromatiales</taxon>
        <taxon>Ectothiorhodospiraceae</taxon>
        <taxon>Aquisalimonas</taxon>
    </lineage>
</organism>
<gene>
    <name evidence="7" type="ORF">SAMN04488052_104231</name>
</gene>
<dbReference type="InterPro" id="IPR000160">
    <property type="entry name" value="GGDEF_dom"/>
</dbReference>
<dbReference type="PANTHER" id="PTHR45138">
    <property type="entry name" value="REGULATORY COMPONENTS OF SENSORY TRANSDUCTION SYSTEM"/>
    <property type="match status" value="1"/>
</dbReference>
<accession>A0A1H8TJ44</accession>
<dbReference type="FunFam" id="3.30.70.270:FF:000001">
    <property type="entry name" value="Diguanylate cyclase domain protein"/>
    <property type="match status" value="1"/>
</dbReference>
<keyword evidence="8" id="KW-1185">Reference proteome</keyword>
<dbReference type="InterPro" id="IPR000014">
    <property type="entry name" value="PAS"/>
</dbReference>
<protein>
    <recommendedName>
        <fullName evidence="2">diguanylate cyclase</fullName>
        <ecNumber evidence="2">2.7.7.65</ecNumber>
    </recommendedName>
</protein>
<feature type="coiled-coil region" evidence="4">
    <location>
        <begin position="142"/>
        <end position="183"/>
    </location>
</feature>
<dbReference type="SUPFAM" id="SSF55073">
    <property type="entry name" value="Nucleotide cyclase"/>
    <property type="match status" value="1"/>
</dbReference>
<evidence type="ECO:0000256" key="4">
    <source>
        <dbReference type="SAM" id="Coils"/>
    </source>
</evidence>
<dbReference type="InterPro" id="IPR043128">
    <property type="entry name" value="Rev_trsase/Diguanyl_cyclase"/>
</dbReference>
<comment type="cofactor">
    <cofactor evidence="1">
        <name>Mg(2+)</name>
        <dbReference type="ChEBI" id="CHEBI:18420"/>
    </cofactor>
</comment>
<feature type="domain" description="GGDEF" evidence="6">
    <location>
        <begin position="211"/>
        <end position="336"/>
    </location>
</feature>
<dbReference type="NCBIfam" id="TIGR00254">
    <property type="entry name" value="GGDEF"/>
    <property type="match status" value="1"/>
</dbReference>
<dbReference type="InterPro" id="IPR035965">
    <property type="entry name" value="PAS-like_dom_sf"/>
</dbReference>
<dbReference type="GO" id="GO:0052621">
    <property type="term" value="F:diguanylate cyclase activity"/>
    <property type="evidence" value="ECO:0007669"/>
    <property type="project" value="UniProtKB-EC"/>
</dbReference>
<dbReference type="InterPro" id="IPR029787">
    <property type="entry name" value="Nucleotide_cyclase"/>
</dbReference>
<dbReference type="InterPro" id="IPR013656">
    <property type="entry name" value="PAS_4"/>
</dbReference>
<name>A0A1H8TJ44_9GAMM</name>
<dbReference type="Pfam" id="PF00990">
    <property type="entry name" value="GGDEF"/>
    <property type="match status" value="1"/>
</dbReference>
<reference evidence="7 8" key="1">
    <citation type="submission" date="2016-10" db="EMBL/GenBank/DDBJ databases">
        <authorList>
            <person name="de Groot N.N."/>
        </authorList>
    </citation>
    <scope>NUCLEOTIDE SEQUENCE [LARGE SCALE GENOMIC DNA]</scope>
    <source>
        <strain evidence="7 8">CGMCC 1.6291</strain>
    </source>
</reference>
<dbReference type="SMART" id="SM00267">
    <property type="entry name" value="GGDEF"/>
    <property type="match status" value="1"/>
</dbReference>
<dbReference type="Proteomes" id="UP000199657">
    <property type="component" value="Unassembled WGS sequence"/>
</dbReference>
<keyword evidence="4" id="KW-0175">Coiled coil</keyword>
<proteinExistence type="predicted"/>
<dbReference type="CDD" id="cd00130">
    <property type="entry name" value="PAS"/>
    <property type="match status" value="1"/>
</dbReference>
<dbReference type="AlphaFoldDB" id="A0A1H8TJ44"/>
<evidence type="ECO:0000256" key="3">
    <source>
        <dbReference type="ARBA" id="ARBA00034247"/>
    </source>
</evidence>
<evidence type="ECO:0000313" key="8">
    <source>
        <dbReference type="Proteomes" id="UP000199657"/>
    </source>
</evidence>
<dbReference type="RefSeq" id="WP_091643577.1">
    <property type="nucleotide sequence ID" value="NZ_FOEG01000004.1"/>
</dbReference>
<dbReference type="OrthoDB" id="9813903at2"/>
<dbReference type="SUPFAM" id="SSF55785">
    <property type="entry name" value="PYP-like sensor domain (PAS domain)"/>
    <property type="match status" value="1"/>
</dbReference>
<dbReference type="Gene3D" id="3.30.70.270">
    <property type="match status" value="1"/>
</dbReference>
<evidence type="ECO:0000259" key="6">
    <source>
        <dbReference type="PROSITE" id="PS50887"/>
    </source>
</evidence>
<dbReference type="Pfam" id="PF08448">
    <property type="entry name" value="PAS_4"/>
    <property type="match status" value="1"/>
</dbReference>
<sequence length="344" mass="38742">MTHDHLRDSSHPLAAIGIDDAWQFIRDLWNHFPENMFVIRVADNGDFLVEAVNPVQEAMLNLPPGACIGKRIDELMPEPGCRDIIARYRRCVERGEPMRYEERGVYDGMDGTPQDGYWITLLMPIRAHDGVIRHLFGISQNVTDIHRARVALEQQNERLEQRVIERTRELEALNRQLEEQANRDGLTHAFNRRYLYETAAGEYQRARRYGTNLSAIMLDVDQFKAFNDERGHHYGDMVLVDLVRTAQYELRSSDRLGRVGGDEFMILLPEADLARAHATAERIREAVSGRALCTVSLGVAELAPGDAAVDAVFHRADAALRHAKRSGRARTSALPAAHASPGSG</sequence>
<dbReference type="Gene3D" id="3.30.450.20">
    <property type="entry name" value="PAS domain"/>
    <property type="match status" value="1"/>
</dbReference>
<dbReference type="CDD" id="cd01949">
    <property type="entry name" value="GGDEF"/>
    <property type="match status" value="1"/>
</dbReference>
<dbReference type="EC" id="2.7.7.65" evidence="2"/>
<comment type="catalytic activity">
    <reaction evidence="3">
        <text>2 GTP = 3',3'-c-di-GMP + 2 diphosphate</text>
        <dbReference type="Rhea" id="RHEA:24898"/>
        <dbReference type="ChEBI" id="CHEBI:33019"/>
        <dbReference type="ChEBI" id="CHEBI:37565"/>
        <dbReference type="ChEBI" id="CHEBI:58805"/>
        <dbReference type="EC" id="2.7.7.65"/>
    </reaction>
</comment>